<dbReference type="InterPro" id="IPR000940">
    <property type="entry name" value="NNMT_TEMT_trans"/>
</dbReference>
<dbReference type="Gene3D" id="3.40.50.150">
    <property type="entry name" value="Vaccinia Virus protein VP39"/>
    <property type="match status" value="1"/>
</dbReference>
<dbReference type="PROSITE" id="PS51681">
    <property type="entry name" value="SAM_MT_NNMT_PNMT_TEMT"/>
    <property type="match status" value="1"/>
</dbReference>
<sequence>MPANAAYDWDAFNSDDYVAHNYARLSDADRRILELLGEFFRHCEPRAGARGVDVGSGANLYPALAMLPFCDEITLLEHSSSNLAWLRAQTAGFAPTWDAFWDVLAVHDEYRGIGDPRAALAKRAEVRQADLLDRPDLPAPYDMGTMFFVAESFSTSLEEFRTALCRFCEMLRPGALFAIGFMENSQGYVVGGRDYPAVAVDAAVVSRVLTPLAAELDVARIDMGDTPLRDGYTGMMLARGRVT</sequence>
<reference evidence="4 5" key="1">
    <citation type="submission" date="2024-06" db="EMBL/GenBank/DDBJ databases">
        <title>The Natural Products Discovery Center: Release of the First 8490 Sequenced Strains for Exploring Actinobacteria Biosynthetic Diversity.</title>
        <authorList>
            <person name="Kalkreuter E."/>
            <person name="Kautsar S.A."/>
            <person name="Yang D."/>
            <person name="Bader C.D."/>
            <person name="Teijaro C.N."/>
            <person name="Fluegel L."/>
            <person name="Davis C.M."/>
            <person name="Simpson J.R."/>
            <person name="Lauterbach L."/>
            <person name="Steele A.D."/>
            <person name="Gui C."/>
            <person name="Meng S."/>
            <person name="Li G."/>
            <person name="Viehrig K."/>
            <person name="Ye F."/>
            <person name="Su P."/>
            <person name="Kiefer A.F."/>
            <person name="Nichols A."/>
            <person name="Cepeda A.J."/>
            <person name="Yan W."/>
            <person name="Fan B."/>
            <person name="Jiang Y."/>
            <person name="Adhikari A."/>
            <person name="Zheng C.-J."/>
            <person name="Schuster L."/>
            <person name="Cowan T.M."/>
            <person name="Smanski M.J."/>
            <person name="Chevrette M.G."/>
            <person name="De Carvalho L.P.S."/>
            <person name="Shen B."/>
        </authorList>
    </citation>
    <scope>NUCLEOTIDE SEQUENCE [LARGE SCALE GENOMIC DNA]</scope>
    <source>
        <strain evidence="4 5">NPDC048946</strain>
    </source>
</reference>
<dbReference type="GO" id="GO:0032259">
    <property type="term" value="P:methylation"/>
    <property type="evidence" value="ECO:0007669"/>
    <property type="project" value="UniProtKB-KW"/>
</dbReference>
<evidence type="ECO:0000313" key="5">
    <source>
        <dbReference type="Proteomes" id="UP001551482"/>
    </source>
</evidence>
<gene>
    <name evidence="4" type="ORF">AB0C36_32310</name>
</gene>
<dbReference type="NCBIfam" id="NF040568">
    <property type="entry name" value="SCO2525_fam"/>
    <property type="match status" value="1"/>
</dbReference>
<evidence type="ECO:0000256" key="2">
    <source>
        <dbReference type="ARBA" id="ARBA00022679"/>
    </source>
</evidence>
<dbReference type="RefSeq" id="WP_358361142.1">
    <property type="nucleotide sequence ID" value="NZ_JBEZFP010000113.1"/>
</dbReference>
<evidence type="ECO:0000256" key="3">
    <source>
        <dbReference type="ARBA" id="ARBA00022691"/>
    </source>
</evidence>
<keyword evidence="5" id="KW-1185">Reference proteome</keyword>
<dbReference type="PANTHER" id="PTHR10867">
    <property type="entry name" value="NNMT/PNMT/TEMT FAMILY MEMBER"/>
    <property type="match status" value="1"/>
</dbReference>
<dbReference type="Proteomes" id="UP001551482">
    <property type="component" value="Unassembled WGS sequence"/>
</dbReference>
<evidence type="ECO:0000313" key="4">
    <source>
        <dbReference type="EMBL" id="MEU8138179.1"/>
    </source>
</evidence>
<organism evidence="4 5">
    <name type="scientific">Streptodolium elevatio</name>
    <dbReference type="NCBI Taxonomy" id="3157996"/>
    <lineage>
        <taxon>Bacteria</taxon>
        <taxon>Bacillati</taxon>
        <taxon>Actinomycetota</taxon>
        <taxon>Actinomycetes</taxon>
        <taxon>Kitasatosporales</taxon>
        <taxon>Streptomycetaceae</taxon>
        <taxon>Streptodolium</taxon>
    </lineage>
</organism>
<dbReference type="PANTHER" id="PTHR10867:SF17">
    <property type="entry name" value="NICOTINAMIDE N-METHYLTRANSFERASE"/>
    <property type="match status" value="1"/>
</dbReference>
<dbReference type="GO" id="GO:0008168">
    <property type="term" value="F:methyltransferase activity"/>
    <property type="evidence" value="ECO:0007669"/>
    <property type="project" value="UniProtKB-KW"/>
</dbReference>
<evidence type="ECO:0000256" key="1">
    <source>
        <dbReference type="ARBA" id="ARBA00022603"/>
    </source>
</evidence>
<protein>
    <submittedName>
        <fullName evidence="4">SCO2525 family SAM-dependent methyltransferase</fullName>
    </submittedName>
</protein>
<keyword evidence="2" id="KW-0808">Transferase</keyword>
<proteinExistence type="predicted"/>
<keyword evidence="1 4" id="KW-0489">Methyltransferase</keyword>
<name>A0ABV3DQZ8_9ACTN</name>
<keyword evidence="3" id="KW-0949">S-adenosyl-L-methionine</keyword>
<dbReference type="SUPFAM" id="SSF53335">
    <property type="entry name" value="S-adenosyl-L-methionine-dependent methyltransferases"/>
    <property type="match status" value="1"/>
</dbReference>
<accession>A0ABV3DQZ8</accession>
<dbReference type="EMBL" id="JBEZFP010000113">
    <property type="protein sequence ID" value="MEU8138179.1"/>
    <property type="molecule type" value="Genomic_DNA"/>
</dbReference>
<comment type="caution">
    <text evidence="4">The sequence shown here is derived from an EMBL/GenBank/DDBJ whole genome shotgun (WGS) entry which is preliminary data.</text>
</comment>
<dbReference type="InterPro" id="IPR029063">
    <property type="entry name" value="SAM-dependent_MTases_sf"/>
</dbReference>
<dbReference type="Pfam" id="PF01234">
    <property type="entry name" value="NNMT_PNMT_TEMT"/>
    <property type="match status" value="1"/>
</dbReference>